<keyword evidence="2" id="KW-1185">Reference proteome</keyword>
<organism evidence="1 2">
    <name type="scientific">Natrarchaeobius chitinivorans</name>
    <dbReference type="NCBI Taxonomy" id="1679083"/>
    <lineage>
        <taxon>Archaea</taxon>
        <taxon>Methanobacteriati</taxon>
        <taxon>Methanobacteriota</taxon>
        <taxon>Stenosarchaea group</taxon>
        <taxon>Halobacteria</taxon>
        <taxon>Halobacteriales</taxon>
        <taxon>Natrialbaceae</taxon>
        <taxon>Natrarchaeobius</taxon>
    </lineage>
</organism>
<protein>
    <submittedName>
        <fullName evidence="1">Uncharacterized protein</fullName>
    </submittedName>
</protein>
<name>A0A3N6P5I6_NATCH</name>
<gene>
    <name evidence="1" type="ORF">EA473_19835</name>
</gene>
<evidence type="ECO:0000313" key="2">
    <source>
        <dbReference type="Proteomes" id="UP000282323"/>
    </source>
</evidence>
<accession>A0A3N6P5I6</accession>
<dbReference type="EMBL" id="REGA01000023">
    <property type="protein sequence ID" value="RQG90855.1"/>
    <property type="molecule type" value="Genomic_DNA"/>
</dbReference>
<evidence type="ECO:0000313" key="1">
    <source>
        <dbReference type="EMBL" id="RQG90855.1"/>
    </source>
</evidence>
<sequence length="71" mass="8011">MSATSHQKRDDLLTALALTELSVHYEQANPELANRAWQLAADRLIEYDIQPSEIAAELEIGESLPPGEWHR</sequence>
<dbReference type="AlphaFoldDB" id="A0A3N6P5I6"/>
<dbReference type="RefSeq" id="WP_124197303.1">
    <property type="nucleotide sequence ID" value="NZ_REGA01000023.1"/>
</dbReference>
<dbReference type="Proteomes" id="UP000282323">
    <property type="component" value="Unassembled WGS sequence"/>
</dbReference>
<comment type="caution">
    <text evidence="1">The sequence shown here is derived from an EMBL/GenBank/DDBJ whole genome shotgun (WGS) entry which is preliminary data.</text>
</comment>
<proteinExistence type="predicted"/>
<reference evidence="1 2" key="1">
    <citation type="submission" date="2018-10" db="EMBL/GenBank/DDBJ databases">
        <title>Natrarchaeobius chitinivorans gen. nov., sp. nov., and Natrarchaeobius haloalkaliphilus sp. nov., alkaliphilic, chitin-utilizing haloarchaea from hypersaline alkaline lakes.</title>
        <authorList>
            <person name="Sorokin D.Y."/>
            <person name="Elcheninov A.G."/>
            <person name="Kostrikina N.A."/>
            <person name="Bale N.J."/>
            <person name="Sinninghe Damste J.S."/>
            <person name="Khijniak T.V."/>
            <person name="Kublanov I.V."/>
            <person name="Toshchakov S.V."/>
        </authorList>
    </citation>
    <scope>NUCLEOTIDE SEQUENCE [LARGE SCALE GENOMIC DNA]</scope>
    <source>
        <strain evidence="1 2">AArcht4T</strain>
    </source>
</reference>